<feature type="transmembrane region" description="Helical" evidence="1">
    <location>
        <begin position="63"/>
        <end position="85"/>
    </location>
</feature>
<dbReference type="RefSeq" id="WP_053582838.1">
    <property type="nucleotide sequence ID" value="NZ_LGRV01000003.1"/>
</dbReference>
<feature type="transmembrane region" description="Helical" evidence="1">
    <location>
        <begin position="92"/>
        <end position="114"/>
    </location>
</feature>
<evidence type="ECO:0000256" key="1">
    <source>
        <dbReference type="SAM" id="Phobius"/>
    </source>
</evidence>
<sequence>MKTKQQKIIFTILIAYSALILYFMFLGFGRIGAIGNHEYQYYIIPTEIPLKFPTMSDLAYFQLWLFNFGNLAGFIPFGILIPMLYRCKFFRFISLFFLSILVLETLQMLTFLGSFDLMDAIVNTLGATIGFCAYKIGVRSKNSRRKLIVTGVSVVILSIGVIGFSELINKAFTKIEGPATALNEFGLNANEIMNDNLPSFEIDDEKIEPKINFFSTEGDTAKNFTYQLGGKDIILSLNYGIPDNVSDFNREIIISVNGEEVDVYSINSENRVGSSEVALDDVNELGITIEGNVRLWDVTFKEMKYW</sequence>
<comment type="caution">
    <text evidence="3">The sequence shown here is derived from an EMBL/GenBank/DDBJ whole genome shotgun (WGS) entry which is preliminary data.</text>
</comment>
<name>A0ABR5JZY1_9BACI</name>
<dbReference type="EMBL" id="LGRV01000003">
    <property type="protein sequence ID" value="KOS68026.1"/>
    <property type="molecule type" value="Genomic_DNA"/>
</dbReference>
<dbReference type="Pfam" id="PF04892">
    <property type="entry name" value="VanZ"/>
    <property type="match status" value="1"/>
</dbReference>
<dbReference type="InterPro" id="IPR006976">
    <property type="entry name" value="VanZ-like"/>
</dbReference>
<accession>A0ABR5JZY1</accession>
<gene>
    <name evidence="3" type="ORF">AEA09_05300</name>
</gene>
<dbReference type="Proteomes" id="UP000050668">
    <property type="component" value="Unassembled WGS sequence"/>
</dbReference>
<evidence type="ECO:0000313" key="4">
    <source>
        <dbReference type="Proteomes" id="UP000050668"/>
    </source>
</evidence>
<feature type="domain" description="VanZ-like" evidence="2">
    <location>
        <begin position="14"/>
        <end position="136"/>
    </location>
</feature>
<feature type="transmembrane region" description="Helical" evidence="1">
    <location>
        <begin position="7"/>
        <end position="28"/>
    </location>
</feature>
<keyword evidence="1" id="KW-0472">Membrane</keyword>
<keyword evidence="4" id="KW-1185">Reference proteome</keyword>
<reference evidence="4" key="1">
    <citation type="submission" date="2015-07" db="EMBL/GenBank/DDBJ databases">
        <title>Fjat-14205 dsm 2895.</title>
        <authorList>
            <person name="Liu B."/>
            <person name="Wang J."/>
            <person name="Zhu Y."/>
            <person name="Liu G."/>
            <person name="Chen Q."/>
            <person name="Chen Z."/>
            <person name="Lan J."/>
            <person name="Che J."/>
            <person name="Ge C."/>
            <person name="Shi H."/>
            <person name="Pan Z."/>
            <person name="Liu X."/>
        </authorList>
    </citation>
    <scope>NUCLEOTIDE SEQUENCE [LARGE SCALE GENOMIC DNA]</scope>
    <source>
        <strain evidence="4">DSM 25560</strain>
    </source>
</reference>
<evidence type="ECO:0000259" key="2">
    <source>
        <dbReference type="Pfam" id="PF04892"/>
    </source>
</evidence>
<organism evidence="3 4">
    <name type="scientific">Lysinibacillus contaminans</name>
    <dbReference type="NCBI Taxonomy" id="1293441"/>
    <lineage>
        <taxon>Bacteria</taxon>
        <taxon>Bacillati</taxon>
        <taxon>Bacillota</taxon>
        <taxon>Bacilli</taxon>
        <taxon>Bacillales</taxon>
        <taxon>Bacillaceae</taxon>
        <taxon>Lysinibacillus</taxon>
    </lineage>
</organism>
<protein>
    <recommendedName>
        <fullName evidence="2">VanZ-like domain-containing protein</fullName>
    </recommendedName>
</protein>
<feature type="transmembrane region" description="Helical" evidence="1">
    <location>
        <begin position="120"/>
        <end position="138"/>
    </location>
</feature>
<keyword evidence="1" id="KW-1133">Transmembrane helix</keyword>
<keyword evidence="1" id="KW-0812">Transmembrane</keyword>
<evidence type="ECO:0000313" key="3">
    <source>
        <dbReference type="EMBL" id="KOS68026.1"/>
    </source>
</evidence>
<proteinExistence type="predicted"/>
<feature type="transmembrane region" description="Helical" evidence="1">
    <location>
        <begin position="147"/>
        <end position="165"/>
    </location>
</feature>